<feature type="signal peptide" evidence="1">
    <location>
        <begin position="1"/>
        <end position="19"/>
    </location>
</feature>
<dbReference type="AlphaFoldDB" id="A0A6B9MF54"/>
<evidence type="ECO:0000313" key="2">
    <source>
        <dbReference type="EMBL" id="QHC34063.1"/>
    </source>
</evidence>
<name>A0A6B9MF54_PLADU</name>
<feature type="chain" id="PRO_5025591676" evidence="1">
    <location>
        <begin position="20"/>
        <end position="78"/>
    </location>
</feature>
<organism evidence="2">
    <name type="scientific">Platynereis dumerilii</name>
    <name type="common">Dumeril's clam worm</name>
    <dbReference type="NCBI Taxonomy" id="6359"/>
    <lineage>
        <taxon>Eukaryota</taxon>
        <taxon>Metazoa</taxon>
        <taxon>Spiralia</taxon>
        <taxon>Lophotrochozoa</taxon>
        <taxon>Annelida</taxon>
        <taxon>Polychaeta</taxon>
        <taxon>Errantia</taxon>
        <taxon>Phyllodocida</taxon>
        <taxon>Nereididae</taxon>
        <taxon>Platynereis</taxon>
    </lineage>
</organism>
<accession>A0A6B9MF54</accession>
<reference evidence="2" key="1">
    <citation type="journal article" date="2019" name="Proc. Natl. Acad. Sci. U.S.A.">
        <title>Corazonin signaling integrates energy homeostasis and lunar phase to regulate aspects of growth and sexual maturation in Platynereis.</title>
        <authorList>
            <person name="Andreatta G."/>
            <person name="Broyart C."/>
            <person name="Borghgraef C."/>
            <person name="Vadiwala K."/>
            <person name="Kozin V."/>
            <person name="Polo A."/>
            <person name="Bileck A."/>
            <person name="Beets I."/>
            <person name="Schoofs L."/>
            <person name="Gerner C."/>
            <person name="Raible F."/>
        </authorList>
    </citation>
    <scope>NUCLEOTIDE SEQUENCE</scope>
</reference>
<evidence type="ECO:0000256" key="1">
    <source>
        <dbReference type="SAM" id="SignalP"/>
    </source>
</evidence>
<sequence length="78" mass="8688">MRFCVIALVLVAMTALTSAQHAHFSTGWTPGFGIGKRMEGEPCNTKALESLQKLQAFTNIELRRLSKNCEKFEESSLL</sequence>
<keyword evidence="1" id="KW-0732">Signal</keyword>
<proteinExistence type="evidence at transcript level"/>
<protein>
    <submittedName>
        <fullName evidence="2">Preprocorazonin2/preprogonadotropin release hormone-like 2</fullName>
    </submittedName>
</protein>
<dbReference type="EMBL" id="MN537871">
    <property type="protein sequence ID" value="QHC34063.1"/>
    <property type="molecule type" value="mRNA"/>
</dbReference>